<evidence type="ECO:0000256" key="4">
    <source>
        <dbReference type="ARBA" id="ARBA00023163"/>
    </source>
</evidence>
<dbReference type="Pfam" id="PF03466">
    <property type="entry name" value="LysR_substrate"/>
    <property type="match status" value="1"/>
</dbReference>
<dbReference type="CDD" id="cd05466">
    <property type="entry name" value="PBP2_LTTR_substrate"/>
    <property type="match status" value="1"/>
</dbReference>
<dbReference type="InterPro" id="IPR005119">
    <property type="entry name" value="LysR_subst-bd"/>
</dbReference>
<evidence type="ECO:0000313" key="6">
    <source>
        <dbReference type="EMBL" id="GAA3528229.1"/>
    </source>
</evidence>
<gene>
    <name evidence="6" type="ORF">GCM10022222_09040</name>
</gene>
<sequence>MLLTQLEYFVAVAQEQHFGRAAAACYVSPSALSEAIRKLETELGVPLVRRGRVFQGLTPEGELALTWARRMLADERALQDGLAAAQKRLAAEVRFGVIPSALAQAAALLTTVTQRNPLTHVRMFTNLTTEQIVRRLQRYELDAGLIHPSVDDDDLLVTPLYDEPLVLVGAPEIIPVDRDDLPGREVTGLPLALLEPHMRARQLLDTAFRRLEITLAPQIESDSVDGLLALARTGGWAAVVPRSATGPGWDPHGLQVAQLVEPTVTISIALAQLAEEPRSALAAAFDNAVSGNHRPPGHPGAV</sequence>
<evidence type="ECO:0000259" key="5">
    <source>
        <dbReference type="PROSITE" id="PS50931"/>
    </source>
</evidence>
<evidence type="ECO:0000256" key="3">
    <source>
        <dbReference type="ARBA" id="ARBA00023125"/>
    </source>
</evidence>
<dbReference type="InterPro" id="IPR050950">
    <property type="entry name" value="HTH-type_LysR_regulators"/>
</dbReference>
<dbReference type="PROSITE" id="PS50931">
    <property type="entry name" value="HTH_LYSR"/>
    <property type="match status" value="1"/>
</dbReference>
<dbReference type="Pfam" id="PF00126">
    <property type="entry name" value="HTH_1"/>
    <property type="match status" value="1"/>
</dbReference>
<dbReference type="InterPro" id="IPR036388">
    <property type="entry name" value="WH-like_DNA-bd_sf"/>
</dbReference>
<dbReference type="Gene3D" id="1.10.10.10">
    <property type="entry name" value="Winged helix-like DNA-binding domain superfamily/Winged helix DNA-binding domain"/>
    <property type="match status" value="1"/>
</dbReference>
<evidence type="ECO:0000313" key="7">
    <source>
        <dbReference type="Proteomes" id="UP001500689"/>
    </source>
</evidence>
<accession>A0ABP6V7G5</accession>
<evidence type="ECO:0000256" key="1">
    <source>
        <dbReference type="ARBA" id="ARBA00009437"/>
    </source>
</evidence>
<comment type="similarity">
    <text evidence="1">Belongs to the LysR transcriptional regulatory family.</text>
</comment>
<reference evidence="7" key="1">
    <citation type="journal article" date="2019" name="Int. J. Syst. Evol. Microbiol.">
        <title>The Global Catalogue of Microorganisms (GCM) 10K type strain sequencing project: providing services to taxonomists for standard genome sequencing and annotation.</title>
        <authorList>
            <consortium name="The Broad Institute Genomics Platform"/>
            <consortium name="The Broad Institute Genome Sequencing Center for Infectious Disease"/>
            <person name="Wu L."/>
            <person name="Ma J."/>
        </authorList>
    </citation>
    <scope>NUCLEOTIDE SEQUENCE [LARGE SCALE GENOMIC DNA]</scope>
    <source>
        <strain evidence="7">JCM 16898</strain>
    </source>
</reference>
<dbReference type="InterPro" id="IPR036390">
    <property type="entry name" value="WH_DNA-bd_sf"/>
</dbReference>
<dbReference type="EMBL" id="BAAAZN010000001">
    <property type="protein sequence ID" value="GAA3528229.1"/>
    <property type="molecule type" value="Genomic_DNA"/>
</dbReference>
<dbReference type="Gene3D" id="3.40.190.290">
    <property type="match status" value="1"/>
</dbReference>
<organism evidence="6 7">
    <name type="scientific">Amycolatopsis ultiminotia</name>
    <dbReference type="NCBI Taxonomy" id="543629"/>
    <lineage>
        <taxon>Bacteria</taxon>
        <taxon>Bacillati</taxon>
        <taxon>Actinomycetota</taxon>
        <taxon>Actinomycetes</taxon>
        <taxon>Pseudonocardiales</taxon>
        <taxon>Pseudonocardiaceae</taxon>
        <taxon>Amycolatopsis</taxon>
    </lineage>
</organism>
<keyword evidence="7" id="KW-1185">Reference proteome</keyword>
<protein>
    <submittedName>
        <fullName evidence="6">LysR family transcriptional regulator</fullName>
    </submittedName>
</protein>
<dbReference type="PANTHER" id="PTHR30419">
    <property type="entry name" value="HTH-TYPE TRANSCRIPTIONAL REGULATOR YBHD"/>
    <property type="match status" value="1"/>
</dbReference>
<dbReference type="SUPFAM" id="SSF53850">
    <property type="entry name" value="Periplasmic binding protein-like II"/>
    <property type="match status" value="1"/>
</dbReference>
<keyword evidence="3" id="KW-0238">DNA-binding</keyword>
<keyword evidence="2" id="KW-0805">Transcription regulation</keyword>
<feature type="domain" description="HTH lysR-type" evidence="5">
    <location>
        <begin position="1"/>
        <end position="58"/>
    </location>
</feature>
<evidence type="ECO:0000256" key="2">
    <source>
        <dbReference type="ARBA" id="ARBA00023015"/>
    </source>
</evidence>
<dbReference type="RefSeq" id="WP_344855529.1">
    <property type="nucleotide sequence ID" value="NZ_BAAAZN010000001.1"/>
</dbReference>
<dbReference type="Proteomes" id="UP001500689">
    <property type="component" value="Unassembled WGS sequence"/>
</dbReference>
<comment type="caution">
    <text evidence="6">The sequence shown here is derived from an EMBL/GenBank/DDBJ whole genome shotgun (WGS) entry which is preliminary data.</text>
</comment>
<dbReference type="PANTHER" id="PTHR30419:SF31">
    <property type="entry name" value="BLR3139 PROTEIN"/>
    <property type="match status" value="1"/>
</dbReference>
<dbReference type="SUPFAM" id="SSF46785">
    <property type="entry name" value="Winged helix' DNA-binding domain"/>
    <property type="match status" value="1"/>
</dbReference>
<keyword evidence="4" id="KW-0804">Transcription</keyword>
<proteinExistence type="inferred from homology"/>
<dbReference type="InterPro" id="IPR000847">
    <property type="entry name" value="LysR_HTH_N"/>
</dbReference>
<name>A0ABP6V7G5_9PSEU</name>